<accession>A0A7S1S2T3</accession>
<dbReference type="InterPro" id="IPR007201">
    <property type="entry name" value="Mei2-like_Rrm_C"/>
</dbReference>
<evidence type="ECO:0000256" key="1">
    <source>
        <dbReference type="PROSITE-ProRule" id="PRU00176"/>
    </source>
</evidence>
<feature type="region of interest" description="Disordered" evidence="2">
    <location>
        <begin position="437"/>
        <end position="457"/>
    </location>
</feature>
<dbReference type="InterPro" id="IPR000504">
    <property type="entry name" value="RRM_dom"/>
</dbReference>
<feature type="domain" description="RRM" evidence="3">
    <location>
        <begin position="316"/>
        <end position="412"/>
    </location>
</feature>
<dbReference type="AlphaFoldDB" id="A0A7S1S2T3"/>
<protein>
    <recommendedName>
        <fullName evidence="3">RRM domain-containing protein</fullName>
    </recommendedName>
</protein>
<reference evidence="4" key="1">
    <citation type="submission" date="2021-01" db="EMBL/GenBank/DDBJ databases">
        <authorList>
            <person name="Corre E."/>
            <person name="Pelletier E."/>
            <person name="Niang G."/>
            <person name="Scheremetjew M."/>
            <person name="Finn R."/>
            <person name="Kale V."/>
            <person name="Holt S."/>
            <person name="Cochrane G."/>
            <person name="Meng A."/>
            <person name="Brown T."/>
            <person name="Cohen L."/>
        </authorList>
    </citation>
    <scope>NUCLEOTIDE SEQUENCE</scope>
    <source>
        <strain evidence="4">OF101</strain>
    </source>
</reference>
<feature type="compositionally biased region" description="Basic residues" evidence="2">
    <location>
        <begin position="448"/>
        <end position="457"/>
    </location>
</feature>
<dbReference type="EMBL" id="HBGE01099616">
    <property type="protein sequence ID" value="CAD9182508.1"/>
    <property type="molecule type" value="Transcribed_RNA"/>
</dbReference>
<sequence>MSTALQPSPRPITMPVVLERRPTLGAGCAASLPPQSLVLPITTRETRSASVCSVASILSATGPPRKSSSSVLGLAGTRRRTSSIISVVSVGGRKETWANIETPDAHWHPNGVGGLSFGMALPEDGSSEPPRRRASSLVSTRGLAAASQVSVVQAQPVITAAPAPVAPAQPAPSEPPTLGYPASYTLVQQPVNTTLTTSIPPQSPQQSAHVVYDVPAHAPAANAVVMPAATTAPVMMPNQAMHMPYATSYMQAPGGGYMLVSMVPAATMQMAHPLSAQAQQIHLSSLIAGSTAMPTSPTPAATVTTTTIMPGVEPITTVMLRNIPQKYDREALLDALVKTGFGGSFDFFYLPIDFSTTNSVGYAFINFVNEAECARFRAAYVGKKLSEESPKVCEVCDAKLQGKAKNVDFYRNSTVMGMDEKYHPILIENGMRVQFPKPTRPIGPVQRRPPRSHPKQF</sequence>
<keyword evidence="1" id="KW-0694">RNA-binding</keyword>
<gene>
    <name evidence="4" type="ORF">ACAT0790_LOCUS59280</name>
</gene>
<evidence type="ECO:0000259" key="3">
    <source>
        <dbReference type="PROSITE" id="PS50102"/>
    </source>
</evidence>
<evidence type="ECO:0000313" key="4">
    <source>
        <dbReference type="EMBL" id="CAD9182508.1"/>
    </source>
</evidence>
<evidence type="ECO:0000256" key="2">
    <source>
        <dbReference type="SAM" id="MobiDB-lite"/>
    </source>
</evidence>
<dbReference type="PROSITE" id="PS50102">
    <property type="entry name" value="RRM"/>
    <property type="match status" value="1"/>
</dbReference>
<organism evidence="4">
    <name type="scientific">Alexandrium catenella</name>
    <name type="common">Red tide dinoflagellate</name>
    <name type="synonym">Gonyaulax catenella</name>
    <dbReference type="NCBI Taxonomy" id="2925"/>
    <lineage>
        <taxon>Eukaryota</taxon>
        <taxon>Sar</taxon>
        <taxon>Alveolata</taxon>
        <taxon>Dinophyceae</taxon>
        <taxon>Gonyaulacales</taxon>
        <taxon>Pyrocystaceae</taxon>
        <taxon>Alexandrium</taxon>
    </lineage>
</organism>
<dbReference type="SMART" id="SM00360">
    <property type="entry name" value="RRM"/>
    <property type="match status" value="1"/>
</dbReference>
<dbReference type="GO" id="GO:0003723">
    <property type="term" value="F:RNA binding"/>
    <property type="evidence" value="ECO:0007669"/>
    <property type="project" value="UniProtKB-UniRule"/>
</dbReference>
<name>A0A7S1S2T3_ALECA</name>
<dbReference type="InterPro" id="IPR035979">
    <property type="entry name" value="RBD_domain_sf"/>
</dbReference>
<dbReference type="Pfam" id="PF04059">
    <property type="entry name" value="RRM_2"/>
    <property type="match status" value="1"/>
</dbReference>
<dbReference type="SUPFAM" id="SSF54928">
    <property type="entry name" value="RNA-binding domain, RBD"/>
    <property type="match status" value="1"/>
</dbReference>
<proteinExistence type="predicted"/>
<dbReference type="Gene3D" id="3.30.70.330">
    <property type="match status" value="1"/>
</dbReference>
<dbReference type="CDD" id="cd12277">
    <property type="entry name" value="RRM3_MEI2_EAR1_like"/>
    <property type="match status" value="1"/>
</dbReference>
<dbReference type="InterPro" id="IPR012677">
    <property type="entry name" value="Nucleotide-bd_a/b_plait_sf"/>
</dbReference>